<dbReference type="Pfam" id="PF01242">
    <property type="entry name" value="PTPS"/>
    <property type="match status" value="1"/>
</dbReference>
<dbReference type="Proteomes" id="UP000076404">
    <property type="component" value="Chromosome"/>
</dbReference>
<comment type="pathway">
    <text evidence="1 8">Purine metabolism; 7-cyano-7-deazaguanine biosynthesis.</text>
</comment>
<proteinExistence type="inferred from homology"/>
<evidence type="ECO:0000256" key="4">
    <source>
        <dbReference type="ARBA" id="ARBA00022723"/>
    </source>
</evidence>
<evidence type="ECO:0000256" key="1">
    <source>
        <dbReference type="ARBA" id="ARBA00005061"/>
    </source>
</evidence>
<comment type="similarity">
    <text evidence="2 8">Belongs to the PTPS family. QueD subfamily.</text>
</comment>
<reference evidence="11 12" key="2">
    <citation type="journal article" date="2016" name="Environ. Microbiol. Rep.">
        <title>Metagenomic evidence for the presence of phototrophic Gemmatimonadetes bacteria in diverse environments.</title>
        <authorList>
            <person name="Zeng Y."/>
            <person name="Baumbach J."/>
            <person name="Barbosa E.G."/>
            <person name="Azevedo V."/>
            <person name="Zhang C."/>
            <person name="Koblizek M."/>
        </authorList>
    </citation>
    <scope>NUCLEOTIDE SEQUENCE [LARGE SCALE GENOMIC DNA]</scope>
    <source>
        <strain evidence="11 12">AP64</strain>
    </source>
</reference>
<dbReference type="KEGG" id="gph:GEMMAAP_04720"/>
<evidence type="ECO:0000256" key="7">
    <source>
        <dbReference type="ARBA" id="ARBA00048807"/>
    </source>
</evidence>
<dbReference type="Gene3D" id="3.30.479.10">
    <property type="entry name" value="6-pyruvoyl tetrahydropterin synthase/QueD"/>
    <property type="match status" value="1"/>
</dbReference>
<dbReference type="EC" id="4.-.-.-" evidence="8"/>
<dbReference type="GO" id="GO:0008616">
    <property type="term" value="P:tRNA queuosine(34) biosynthetic process"/>
    <property type="evidence" value="ECO:0007669"/>
    <property type="project" value="UniProtKB-KW"/>
</dbReference>
<accession>A0A143BH13</accession>
<keyword evidence="6 8" id="KW-0456">Lyase</keyword>
<dbReference type="PANTHER" id="PTHR12589">
    <property type="entry name" value="PYRUVOYL TETRAHYDROBIOPTERIN SYNTHASE"/>
    <property type="match status" value="1"/>
</dbReference>
<keyword evidence="4 8" id="KW-0479">Metal-binding</keyword>
<dbReference type="FunFam" id="3.30.479.10:FF:000003">
    <property type="entry name" value="6-pyruvoyl tetrahydrobiopterin synthase"/>
    <property type="match status" value="1"/>
</dbReference>
<dbReference type="eggNOG" id="COG0720">
    <property type="taxonomic scope" value="Bacteria"/>
</dbReference>
<sequence length="137" mass="15823">MPIVTVTRRLRFNAAHRVHNPALSDTENTRLFGKCNNPNWHGHNYELEVSVRGPVDDRTGYVIDLGQLRDVVEREVIDQTDHRNFNIDVPYMQGINPTTENVVVAMWRVLAPAIAPAQLIRLRLWETENNYVDYDGE</sequence>
<dbReference type="PANTHER" id="PTHR12589:SF7">
    <property type="entry name" value="6-PYRUVOYL TETRAHYDROBIOPTERIN SYNTHASE"/>
    <property type="match status" value="1"/>
</dbReference>
<dbReference type="STRING" id="1379270.GEMMAAP_04720"/>
<dbReference type="AlphaFoldDB" id="A0A143BH13"/>
<feature type="active site" description="Charge relay system" evidence="9">
    <location>
        <position position="126"/>
    </location>
</feature>
<protein>
    <recommendedName>
        <fullName evidence="3 8">6-carboxy-5,6,7,8-tetrahydropterin synthase</fullName>
        <ecNumber evidence="8">4.-.-.-</ecNumber>
    </recommendedName>
</protein>
<comment type="cofactor">
    <cofactor evidence="8 10">
        <name>Zn(2+)</name>
        <dbReference type="ChEBI" id="CHEBI:29105"/>
    </cofactor>
    <text evidence="8 10">Binds 1 zinc ion per subunit.</text>
</comment>
<dbReference type="OrthoDB" id="9804698at2"/>
<dbReference type="EMBL" id="CP011454">
    <property type="protein sequence ID" value="AMW04336.1"/>
    <property type="molecule type" value="Genomic_DNA"/>
</dbReference>
<feature type="binding site" evidence="10">
    <location>
        <position position="43"/>
    </location>
    <ligand>
        <name>Zn(2+)</name>
        <dbReference type="ChEBI" id="CHEBI:29105"/>
    </ligand>
</feature>
<dbReference type="GO" id="GO:0070497">
    <property type="term" value="F:6-carboxytetrahydropterin synthase activity"/>
    <property type="evidence" value="ECO:0007669"/>
    <property type="project" value="UniProtKB-EC"/>
</dbReference>
<dbReference type="InterPro" id="IPR007115">
    <property type="entry name" value="6-PTP_synth/QueD"/>
</dbReference>
<reference evidence="11 12" key="1">
    <citation type="journal article" date="2014" name="Proc. Natl. Acad. Sci. U.S.A.">
        <title>Functional type 2 photosynthetic reaction centers found in the rare bacterial phylum Gemmatimonadetes.</title>
        <authorList>
            <person name="Zeng Y."/>
            <person name="Feng F."/>
            <person name="Medova H."/>
            <person name="Dean J."/>
            <person name="Koblizek M."/>
        </authorList>
    </citation>
    <scope>NUCLEOTIDE SEQUENCE [LARGE SCALE GENOMIC DNA]</scope>
    <source>
        <strain evidence="11 12">AP64</strain>
    </source>
</reference>
<feature type="active site" description="Charge relay system" evidence="9">
    <location>
        <position position="82"/>
    </location>
</feature>
<comment type="catalytic activity">
    <reaction evidence="7 8">
        <text>7,8-dihydroneopterin 3'-triphosphate + H2O = 6-carboxy-5,6,7,8-tetrahydropterin + triphosphate + acetaldehyde + 2 H(+)</text>
        <dbReference type="Rhea" id="RHEA:27966"/>
        <dbReference type="ChEBI" id="CHEBI:15343"/>
        <dbReference type="ChEBI" id="CHEBI:15377"/>
        <dbReference type="ChEBI" id="CHEBI:15378"/>
        <dbReference type="ChEBI" id="CHEBI:18036"/>
        <dbReference type="ChEBI" id="CHEBI:58462"/>
        <dbReference type="ChEBI" id="CHEBI:61032"/>
        <dbReference type="EC" id="4.1.2.50"/>
    </reaction>
</comment>
<gene>
    <name evidence="11" type="ORF">GEMMAAP_04720</name>
</gene>
<feature type="binding site" evidence="10">
    <location>
        <position position="16"/>
    </location>
    <ligand>
        <name>Zn(2+)</name>
        <dbReference type="ChEBI" id="CHEBI:29105"/>
    </ligand>
</feature>
<evidence type="ECO:0000256" key="2">
    <source>
        <dbReference type="ARBA" id="ARBA00008900"/>
    </source>
</evidence>
<keyword evidence="8" id="KW-0671">Queuosine biosynthesis</keyword>
<feature type="binding site" evidence="10">
    <location>
        <position position="41"/>
    </location>
    <ligand>
        <name>Zn(2+)</name>
        <dbReference type="ChEBI" id="CHEBI:29105"/>
    </ligand>
</feature>
<dbReference type="RefSeq" id="WP_026850023.1">
    <property type="nucleotide sequence ID" value="NZ_CP011454.1"/>
</dbReference>
<keyword evidence="12" id="KW-1185">Reference proteome</keyword>
<dbReference type="InterPro" id="IPR038418">
    <property type="entry name" value="6-PTP_synth/QueD_sf"/>
</dbReference>
<feature type="active site" description="Proton acceptor" evidence="9">
    <location>
        <position position="35"/>
    </location>
</feature>
<evidence type="ECO:0000256" key="6">
    <source>
        <dbReference type="ARBA" id="ARBA00023239"/>
    </source>
</evidence>
<dbReference type="GO" id="GO:0046872">
    <property type="term" value="F:metal ion binding"/>
    <property type="evidence" value="ECO:0007669"/>
    <property type="project" value="UniProtKB-KW"/>
</dbReference>
<evidence type="ECO:0000313" key="12">
    <source>
        <dbReference type="Proteomes" id="UP000076404"/>
    </source>
</evidence>
<evidence type="ECO:0000313" key="11">
    <source>
        <dbReference type="EMBL" id="AMW04336.1"/>
    </source>
</evidence>
<dbReference type="SUPFAM" id="SSF55620">
    <property type="entry name" value="Tetrahydrobiopterin biosynthesis enzymes-like"/>
    <property type="match status" value="1"/>
</dbReference>
<evidence type="ECO:0000256" key="3">
    <source>
        <dbReference type="ARBA" id="ARBA00018141"/>
    </source>
</evidence>
<name>A0A143BH13_9BACT</name>
<evidence type="ECO:0000256" key="8">
    <source>
        <dbReference type="PIRNR" id="PIRNR006113"/>
    </source>
</evidence>
<dbReference type="UniPathway" id="UPA00391"/>
<dbReference type="PIRSF" id="PIRSF006113">
    <property type="entry name" value="PTP_synth"/>
    <property type="match status" value="1"/>
</dbReference>
<keyword evidence="5 8" id="KW-0862">Zinc</keyword>
<organism evidence="11 12">
    <name type="scientific">Gemmatimonas phototrophica</name>
    <dbReference type="NCBI Taxonomy" id="1379270"/>
    <lineage>
        <taxon>Bacteria</taxon>
        <taxon>Pseudomonadati</taxon>
        <taxon>Gemmatimonadota</taxon>
        <taxon>Gemmatimonadia</taxon>
        <taxon>Gemmatimonadales</taxon>
        <taxon>Gemmatimonadaceae</taxon>
        <taxon>Gemmatimonas</taxon>
    </lineage>
</organism>
<evidence type="ECO:0000256" key="5">
    <source>
        <dbReference type="ARBA" id="ARBA00022833"/>
    </source>
</evidence>
<evidence type="ECO:0000256" key="9">
    <source>
        <dbReference type="PIRSR" id="PIRSR006113-1"/>
    </source>
</evidence>
<evidence type="ECO:0000256" key="10">
    <source>
        <dbReference type="PIRSR" id="PIRSR006113-2"/>
    </source>
</evidence>